<dbReference type="GO" id="GO:0003723">
    <property type="term" value="F:RNA binding"/>
    <property type="evidence" value="ECO:0007669"/>
    <property type="project" value="UniProtKB-UniRule"/>
</dbReference>
<comment type="similarity">
    <text evidence="5">Belongs to the class I-like SAM-binding methyltransferase superfamily. RsmB/NOP family.</text>
</comment>
<gene>
    <name evidence="7" type="ORF">GSBLH_T00002829001</name>
</gene>
<dbReference type="GeneID" id="24919969"/>
<evidence type="ECO:0000256" key="3">
    <source>
        <dbReference type="ARBA" id="ARBA00022691"/>
    </source>
</evidence>
<evidence type="ECO:0000256" key="1">
    <source>
        <dbReference type="ARBA" id="ARBA00022603"/>
    </source>
</evidence>
<evidence type="ECO:0000313" key="8">
    <source>
        <dbReference type="Proteomes" id="UP000008312"/>
    </source>
</evidence>
<dbReference type="EMBL" id="FN668650">
    <property type="protein sequence ID" value="CBK22754.2"/>
    <property type="molecule type" value="Genomic_DNA"/>
</dbReference>
<dbReference type="PANTHER" id="PTHR22807:SF34">
    <property type="entry name" value="TRNA (CYTOSINE(72)-C(5))-METHYLTRANSFERASE NSUN6"/>
    <property type="match status" value="1"/>
</dbReference>
<feature type="domain" description="SAM-dependent MTase RsmB/NOP-type" evidence="6">
    <location>
        <begin position="1"/>
        <end position="244"/>
    </location>
</feature>
<evidence type="ECO:0000256" key="2">
    <source>
        <dbReference type="ARBA" id="ARBA00022679"/>
    </source>
</evidence>
<reference evidence="7" key="1">
    <citation type="submission" date="2010-02" db="EMBL/GenBank/DDBJ databases">
        <title>Sequencing and annotation of the Blastocystis hominis genome.</title>
        <authorList>
            <person name="Wincker P."/>
        </authorList>
    </citation>
    <scope>NUCLEOTIDE SEQUENCE</scope>
    <source>
        <strain evidence="7">Singapore isolate B</strain>
    </source>
</reference>
<dbReference type="PROSITE" id="PS51686">
    <property type="entry name" value="SAM_MT_RSMB_NOP"/>
    <property type="match status" value="1"/>
</dbReference>
<dbReference type="InterPro" id="IPR029063">
    <property type="entry name" value="SAM-dependent_MTases_sf"/>
</dbReference>
<feature type="active site" description="Nucleophile" evidence="5">
    <location>
        <position position="238"/>
    </location>
</feature>
<dbReference type="RefSeq" id="XP_012896802.1">
    <property type="nucleotide sequence ID" value="XM_013041348.1"/>
</dbReference>
<feature type="binding site" evidence="5">
    <location>
        <position position="129"/>
    </location>
    <ligand>
        <name>S-adenosyl-L-methionine</name>
        <dbReference type="ChEBI" id="CHEBI:59789"/>
    </ligand>
</feature>
<dbReference type="GO" id="GO:0001510">
    <property type="term" value="P:RNA methylation"/>
    <property type="evidence" value="ECO:0007669"/>
    <property type="project" value="InterPro"/>
</dbReference>
<evidence type="ECO:0000313" key="7">
    <source>
        <dbReference type="EMBL" id="CBK22754.2"/>
    </source>
</evidence>
<dbReference type="AlphaFoldDB" id="D8M331"/>
<dbReference type="Gene3D" id="3.40.50.150">
    <property type="entry name" value="Vaccinia Virus protein VP39"/>
    <property type="match status" value="1"/>
</dbReference>
<sequence length="244" mass="27217">MERTCTKGERVCIVVNICNTNLPRGSDLGLYDGKNIIIGEGVLELTRSEVFSLESGLAIDQIHRSSFDLPPLESLPNDLLMQNFPSLITSRILDPQPGEAILDCCAAPGNKWSHLCMLMQDKGLVLGMDRSRKKAIDNLLAIKQKFGYQSLQIRYLDMTKHLLLAGIIAGSAKLPGYPREIFDRVLLDPPCSALGLRPRLLHEVTMNDLMGYRNYQRQFIEVAVQLLRVGGTLVYSTCRREGGE</sequence>
<organism evidence="7">
    <name type="scientific">Blastocystis hominis</name>
    <dbReference type="NCBI Taxonomy" id="12968"/>
    <lineage>
        <taxon>Eukaryota</taxon>
        <taxon>Sar</taxon>
        <taxon>Stramenopiles</taxon>
        <taxon>Bigyra</taxon>
        <taxon>Opalozoa</taxon>
        <taxon>Opalinata</taxon>
        <taxon>Blastocystidae</taxon>
        <taxon>Blastocystis</taxon>
    </lineage>
</organism>
<keyword evidence="3 5" id="KW-0949">S-adenosyl-L-methionine</keyword>
<keyword evidence="2 5" id="KW-0808">Transferase</keyword>
<dbReference type="OrthoDB" id="260824at2759"/>
<feature type="binding site" evidence="5">
    <location>
        <position position="157"/>
    </location>
    <ligand>
        <name>S-adenosyl-L-methionine</name>
        <dbReference type="ChEBI" id="CHEBI:59789"/>
    </ligand>
</feature>
<keyword evidence="8" id="KW-1185">Reference proteome</keyword>
<evidence type="ECO:0000259" key="6">
    <source>
        <dbReference type="PROSITE" id="PS51686"/>
    </source>
</evidence>
<dbReference type="PANTHER" id="PTHR22807">
    <property type="entry name" value="NOP2 YEAST -RELATED NOL1/NOP2/FMU SUN DOMAIN-CONTAINING"/>
    <property type="match status" value="1"/>
</dbReference>
<dbReference type="InParanoid" id="D8M331"/>
<proteinExistence type="inferred from homology"/>
<dbReference type="GO" id="GO:0008173">
    <property type="term" value="F:RNA methyltransferase activity"/>
    <property type="evidence" value="ECO:0007669"/>
    <property type="project" value="InterPro"/>
</dbReference>
<accession>D8M331</accession>
<evidence type="ECO:0000256" key="5">
    <source>
        <dbReference type="PROSITE-ProRule" id="PRU01023"/>
    </source>
</evidence>
<feature type="binding site" evidence="5">
    <location>
        <position position="188"/>
    </location>
    <ligand>
        <name>S-adenosyl-L-methionine</name>
        <dbReference type="ChEBI" id="CHEBI:59789"/>
    </ligand>
</feature>
<feature type="binding site" evidence="5">
    <location>
        <begin position="105"/>
        <end position="111"/>
    </location>
    <ligand>
        <name>S-adenosyl-L-methionine</name>
        <dbReference type="ChEBI" id="CHEBI:59789"/>
    </ligand>
</feature>
<dbReference type="CDD" id="cd02440">
    <property type="entry name" value="AdoMet_MTases"/>
    <property type="match status" value="1"/>
</dbReference>
<dbReference type="Pfam" id="PF01189">
    <property type="entry name" value="Methyltr_RsmB-F"/>
    <property type="match status" value="1"/>
</dbReference>
<dbReference type="SUPFAM" id="SSF53335">
    <property type="entry name" value="S-adenosyl-L-methionine-dependent methyltransferases"/>
    <property type="match status" value="1"/>
</dbReference>
<protein>
    <recommendedName>
        <fullName evidence="6">SAM-dependent MTase RsmB/NOP-type domain-containing protein</fullName>
    </recommendedName>
</protein>
<evidence type="ECO:0000256" key="4">
    <source>
        <dbReference type="ARBA" id="ARBA00022884"/>
    </source>
</evidence>
<name>D8M331_BLAHO</name>
<dbReference type="InterPro" id="IPR049560">
    <property type="entry name" value="MeTrfase_RsmB-F_NOP2_cat"/>
</dbReference>
<keyword evidence="4 5" id="KW-0694">RNA-binding</keyword>
<dbReference type="InterPro" id="IPR023267">
    <property type="entry name" value="RCMT"/>
</dbReference>
<dbReference type="InterPro" id="IPR001678">
    <property type="entry name" value="MeTrfase_RsmB-F_NOP2_dom"/>
</dbReference>
<keyword evidence="1 5" id="KW-0489">Methyltransferase</keyword>
<dbReference type="Proteomes" id="UP000008312">
    <property type="component" value="Unassembled WGS sequence"/>
</dbReference>
<dbReference type="PRINTS" id="PR02008">
    <property type="entry name" value="RCMTFAMILY"/>
</dbReference>